<dbReference type="HOGENOM" id="CLU_1467546_0_0_9"/>
<accession>D3T325</accession>
<sequence>MSNMFCVNKSGQKVPVYDAYYTTQIGVLYPREAFGWDANWGGEGVFCRIVFLNSQGKLQVGFLKNAIDYNGLPAPVGVYPYDRVYIDGNWYVTFKFRRTENVYTADGNYWGQVAAGMRVACLDDGFMNSLSGDTHPEWKAINYVERSTDKAWIKVSGAGKNYGFVDTGLSKGSMPDTISMYGSW</sequence>
<dbReference type="Proteomes" id="UP000001552">
    <property type="component" value="Chromosome"/>
</dbReference>
<evidence type="ECO:0000313" key="2">
    <source>
        <dbReference type="Proteomes" id="UP000001552"/>
    </source>
</evidence>
<dbReference type="OrthoDB" id="1775172at2"/>
<keyword evidence="2" id="KW-1185">Reference proteome</keyword>
<dbReference type="AlphaFoldDB" id="D3T325"/>
<evidence type="ECO:0000313" key="1">
    <source>
        <dbReference type="EMBL" id="ADD02627.1"/>
    </source>
</evidence>
<proteinExistence type="predicted"/>
<reference evidence="1" key="1">
    <citation type="submission" date="2010-02" db="EMBL/GenBank/DDBJ databases">
        <title>Complete sequence of Thermoanaerobacter italicus Ab9.</title>
        <authorList>
            <consortium name="US DOE Joint Genome Institute"/>
            <person name="Lucas S."/>
            <person name="Copeland A."/>
            <person name="Lapidus A."/>
            <person name="Cheng J.-F."/>
            <person name="Bruce D."/>
            <person name="Goodwin L."/>
            <person name="Pitluck S."/>
            <person name="Chertkov O."/>
            <person name="Detter J.C."/>
            <person name="Han C."/>
            <person name="Tapia R."/>
            <person name="Land M."/>
            <person name="Hauser L."/>
            <person name="Kyrpides N."/>
            <person name="Mikhailova N."/>
            <person name="Hemme C.L."/>
            <person name="Woyke T."/>
        </authorList>
    </citation>
    <scope>NUCLEOTIDE SEQUENCE [LARGE SCALE GENOMIC DNA]</scope>
    <source>
        <strain evidence="1">Ab9</strain>
    </source>
</reference>
<name>D3T325_THEIA</name>
<gene>
    <name evidence="1" type="ordered locus">Thit_1368</name>
</gene>
<dbReference type="KEGG" id="tit:Thit_1368"/>
<organism evidence="1 2">
    <name type="scientific">Thermoanaerobacter italicus (strain DSM 9252 / Ab9)</name>
    <dbReference type="NCBI Taxonomy" id="580331"/>
    <lineage>
        <taxon>Bacteria</taxon>
        <taxon>Bacillati</taxon>
        <taxon>Bacillota</taxon>
        <taxon>Clostridia</taxon>
        <taxon>Thermoanaerobacterales</taxon>
        <taxon>Thermoanaerobacteraceae</taxon>
        <taxon>Thermoanaerobacter</taxon>
    </lineage>
</organism>
<dbReference type="eggNOG" id="ENOG503315K">
    <property type="taxonomic scope" value="Bacteria"/>
</dbReference>
<dbReference type="EMBL" id="CP001936">
    <property type="protein sequence ID" value="ADD02627.1"/>
    <property type="molecule type" value="Genomic_DNA"/>
</dbReference>
<dbReference type="RefSeq" id="WP_004401150.1">
    <property type="nucleotide sequence ID" value="NC_013921.1"/>
</dbReference>
<protein>
    <submittedName>
        <fullName evidence="1">Uncharacterized protein</fullName>
    </submittedName>
</protein>